<dbReference type="PANTHER" id="PTHR12227:SF0">
    <property type="entry name" value="GLYCERATE KINASE"/>
    <property type="match status" value="1"/>
</dbReference>
<name>A0A3E0X088_9GAMM</name>
<dbReference type="EMBL" id="NFZW01000002">
    <property type="protein sequence ID" value="RFA38834.1"/>
    <property type="molecule type" value="Genomic_DNA"/>
</dbReference>
<dbReference type="RefSeq" id="WP_116300856.1">
    <property type="nucleotide sequence ID" value="NZ_NFZV01000002.1"/>
</dbReference>
<dbReference type="Gene3D" id="3.40.50.10180">
    <property type="entry name" value="Glycerate kinase, MOFRL-like N-terminal domain"/>
    <property type="match status" value="1"/>
</dbReference>
<sequence length="405" mass="42023">MSLSVSPDVLLDLYRAAVAAVGGRESVRAVLRADESNEPVSVIAIGKAASAMLAGAQDALGPRLRQALLITKHKHADKHSQRDARVTVIEAGHPWPDQTSLVAGQRLLAFLRGLSRPPLFLLSGGASSLVEVPVSGVGLAQLRALNTYLLSSGFDIRSINRVRQAVSQIKGGRLTHFLPPGRTQALLISDVPGDDPAIIGSGLLAAPLQGAMPSLPPELAAVCAHPAAPADPERLAAVDLRLVATNAYALDAIEARAARLGLPVRRHRRFVADEAVAGARIIANQLLAEPGYVHLWGGEPVVRLPAEPGRGGRMQSLALSAAQYLHGHAQAYLLAAGTDGTDGPGDAAGALVDNGTWERATTAGMMPAEALRRADAGTALAASGDLIRTGPTGTNVMDLMIGYCA</sequence>
<dbReference type="InterPro" id="IPR007835">
    <property type="entry name" value="MOFRL"/>
</dbReference>
<proteinExistence type="predicted"/>
<gene>
    <name evidence="3" type="ORF">CAL65_02720</name>
</gene>
<dbReference type="Pfam" id="PF05161">
    <property type="entry name" value="MOFRL"/>
    <property type="match status" value="1"/>
</dbReference>
<protein>
    <recommendedName>
        <fullName evidence="5">Hydroxypyruvate reductase</fullName>
    </recommendedName>
</protein>
<keyword evidence="4" id="KW-1185">Reference proteome</keyword>
<dbReference type="InterPro" id="IPR037035">
    <property type="entry name" value="GK-like_C_sf"/>
</dbReference>
<reference evidence="4" key="1">
    <citation type="submission" date="2017-05" db="EMBL/GenBank/DDBJ databases">
        <authorList>
            <person name="Sharma S."/>
            <person name="Sidhu C."/>
            <person name="Pinnaka A.K."/>
        </authorList>
    </citation>
    <scope>NUCLEOTIDE SEQUENCE [LARGE SCALE GENOMIC DNA]</scope>
    <source>
        <strain evidence="4">AK93</strain>
    </source>
</reference>
<dbReference type="InterPro" id="IPR039760">
    <property type="entry name" value="MOFRL_protein"/>
</dbReference>
<evidence type="ECO:0008006" key="5">
    <source>
        <dbReference type="Google" id="ProtNLM"/>
    </source>
</evidence>
<evidence type="ECO:0000259" key="2">
    <source>
        <dbReference type="Pfam" id="PF13660"/>
    </source>
</evidence>
<evidence type="ECO:0000313" key="3">
    <source>
        <dbReference type="EMBL" id="RFA38834.1"/>
    </source>
</evidence>
<dbReference type="SUPFAM" id="SSF82544">
    <property type="entry name" value="GckA/TtuD-like"/>
    <property type="match status" value="1"/>
</dbReference>
<dbReference type="GO" id="GO:0005737">
    <property type="term" value="C:cytoplasm"/>
    <property type="evidence" value="ECO:0007669"/>
    <property type="project" value="TreeGrafter"/>
</dbReference>
<evidence type="ECO:0000259" key="1">
    <source>
        <dbReference type="Pfam" id="PF05161"/>
    </source>
</evidence>
<dbReference type="Proteomes" id="UP000256763">
    <property type="component" value="Unassembled WGS sequence"/>
</dbReference>
<dbReference type="Pfam" id="PF13660">
    <property type="entry name" value="DUF4147"/>
    <property type="match status" value="1"/>
</dbReference>
<evidence type="ECO:0000313" key="4">
    <source>
        <dbReference type="Proteomes" id="UP000256763"/>
    </source>
</evidence>
<feature type="domain" description="MOFRL-associated" evidence="2">
    <location>
        <begin position="10"/>
        <end position="205"/>
    </location>
</feature>
<dbReference type="Gene3D" id="3.40.1480.10">
    <property type="entry name" value="MOFRL domain"/>
    <property type="match status" value="1"/>
</dbReference>
<dbReference type="OrthoDB" id="9766552at2"/>
<organism evidence="3 4">
    <name type="scientific">Alkalilimnicola ehrlichii</name>
    <dbReference type="NCBI Taxonomy" id="351052"/>
    <lineage>
        <taxon>Bacteria</taxon>
        <taxon>Pseudomonadati</taxon>
        <taxon>Pseudomonadota</taxon>
        <taxon>Gammaproteobacteria</taxon>
        <taxon>Chromatiales</taxon>
        <taxon>Ectothiorhodospiraceae</taxon>
        <taxon>Alkalilimnicola</taxon>
    </lineage>
</organism>
<accession>A0A3E0X088</accession>
<feature type="domain" description="MOFRL" evidence="1">
    <location>
        <begin position="293"/>
        <end position="398"/>
    </location>
</feature>
<dbReference type="PANTHER" id="PTHR12227">
    <property type="entry name" value="GLYCERATE KINASE"/>
    <property type="match status" value="1"/>
</dbReference>
<comment type="caution">
    <text evidence="3">The sequence shown here is derived from an EMBL/GenBank/DDBJ whole genome shotgun (WGS) entry which is preliminary data.</text>
</comment>
<dbReference type="GO" id="GO:0008887">
    <property type="term" value="F:glycerate kinase activity"/>
    <property type="evidence" value="ECO:0007669"/>
    <property type="project" value="InterPro"/>
</dbReference>
<dbReference type="InterPro" id="IPR038614">
    <property type="entry name" value="GK_N_sf"/>
</dbReference>
<dbReference type="InterPro" id="IPR025286">
    <property type="entry name" value="MOFRL_assoc_dom"/>
</dbReference>
<dbReference type="AlphaFoldDB" id="A0A3E0X088"/>